<dbReference type="OMA" id="KWEYIAN"/>
<reference evidence="1 2" key="1">
    <citation type="journal article" date="2012" name="PLoS Pathog.">
        <title>The genome of the obligate intracellular parasite Trachipleistophora hominis: new insights into microsporidian genome dynamics and reductive evolution.</title>
        <authorList>
            <person name="Heinz E."/>
            <person name="Williams T.A."/>
            <person name="Nakjang S."/>
            <person name="Noel C.J."/>
            <person name="Swan D.C."/>
            <person name="Goldberg A.V."/>
            <person name="Harris S.R."/>
            <person name="Weinmaier T."/>
            <person name="Markert S."/>
            <person name="Becher D."/>
            <person name="Bernhardt J."/>
            <person name="Dagan T."/>
            <person name="Hacker C."/>
            <person name="Lucocq J.M."/>
            <person name="Schweder T."/>
            <person name="Rattei T."/>
            <person name="Hall N."/>
            <person name="Hirt R.P."/>
            <person name="Embley T.M."/>
        </authorList>
    </citation>
    <scope>NUCLEOTIDE SEQUENCE [LARGE SCALE GENOMIC DNA]</scope>
</reference>
<name>L7JT73_TRAHO</name>
<dbReference type="InterPro" id="IPR015915">
    <property type="entry name" value="Kelch-typ_b-propeller"/>
</dbReference>
<dbReference type="SUPFAM" id="SSF117281">
    <property type="entry name" value="Kelch motif"/>
    <property type="match status" value="1"/>
</dbReference>
<evidence type="ECO:0000313" key="1">
    <source>
        <dbReference type="EMBL" id="ELQ74525.1"/>
    </source>
</evidence>
<dbReference type="AlphaFoldDB" id="L7JT73"/>
<gene>
    <name evidence="1" type="ORF">THOM_2550</name>
</gene>
<dbReference type="Proteomes" id="UP000011185">
    <property type="component" value="Unassembled WGS sequence"/>
</dbReference>
<sequence>MSTAHNTIIIEMSFSNVIADPQNIVVIDHTLKYKKPMITLSFKPCMVTSLSVLDNKNVLNVKLKNRKISFKDKVYIYEIMDELKIKVGDIDKDVAREQKIAERPSDFFIGRNMRTNKEYASGTETAEDEDACEKDTTNDEDRFNTYGVFNVANNVSKDIFVEDNELPTNLLNNIVLSGIKLTESEIDAYYKSINVRCSKIIKKYLDYHKMDIEITYEDVILTNIRKLLKNGQIDEIEKILKNILENSSEMINNGPYEVQVHTTNSVDEPMCRQCFYVEDESCQKIILYDSSFKDLGIKASKHQENMSGDVNLATITNYYPMSGKLFCFTLRNKLYVVKERKIIKKLEIKELRWINNHKIAFHDKKILLVGGSRNLNGIDEYNTIIEIKLRDWPPNASGNAFDDNNDIYNLADVAETSDDYEICVNKDFYPRTKFDSHLYGDILIVIGGKYGKSRLNFIEYYHLKYKKVVNQVPFPLKSGDMRINSVIKNKTIFIIFSFGPKNLLYAFEIETFKWEYIANLGIDLRASLILGVEENECVGIMKKIRKNGEKETYKKCQVISLGMSNSENSLESNQPSVCTQACADEDVYTFYILKASKRYKVTVKRRKKSDLFDELIIKLRSYFFLLEYNLEYAQRKIFPLVQNNEKFYRMLMIKCYLEEKVSYNDIFEELSNFFVESMRMPKENIEDLFK</sequence>
<organism evidence="1 2">
    <name type="scientific">Trachipleistophora hominis</name>
    <name type="common">Microsporidian parasite</name>
    <dbReference type="NCBI Taxonomy" id="72359"/>
    <lineage>
        <taxon>Eukaryota</taxon>
        <taxon>Fungi</taxon>
        <taxon>Fungi incertae sedis</taxon>
        <taxon>Microsporidia</taxon>
        <taxon>Pleistophoridae</taxon>
        <taxon>Trachipleistophora</taxon>
    </lineage>
</organism>
<evidence type="ECO:0000313" key="2">
    <source>
        <dbReference type="Proteomes" id="UP000011185"/>
    </source>
</evidence>
<protein>
    <submittedName>
        <fullName evidence="1">Putative Kelch-type beta propeller protein</fullName>
    </submittedName>
</protein>
<dbReference type="VEuPathDB" id="MicrosporidiaDB:THOM_2550"/>
<dbReference type="Gene3D" id="2.120.10.80">
    <property type="entry name" value="Kelch-type beta propeller"/>
    <property type="match status" value="1"/>
</dbReference>
<keyword evidence="2" id="KW-1185">Reference proteome</keyword>
<dbReference type="EMBL" id="JH994036">
    <property type="protein sequence ID" value="ELQ74525.1"/>
    <property type="molecule type" value="Genomic_DNA"/>
</dbReference>
<proteinExistence type="predicted"/>
<dbReference type="HOGENOM" id="CLU_399116_0_0_1"/>
<dbReference type="InParanoid" id="L7JT73"/>
<accession>L7JT73</accession>
<dbReference type="OrthoDB" id="10333738at2759"/>